<dbReference type="Proteomes" id="UP000507962">
    <property type="component" value="Unassembled WGS sequence"/>
</dbReference>
<evidence type="ECO:0008006" key="5">
    <source>
        <dbReference type="Google" id="ProtNLM"/>
    </source>
</evidence>
<evidence type="ECO:0000313" key="4">
    <source>
        <dbReference type="Proteomes" id="UP000507962"/>
    </source>
</evidence>
<dbReference type="RefSeq" id="WP_180146548.1">
    <property type="nucleotide sequence ID" value="NZ_CAADHO010000014.1"/>
</dbReference>
<feature type="signal peptide" evidence="2">
    <location>
        <begin position="1"/>
        <end position="22"/>
    </location>
</feature>
<protein>
    <recommendedName>
        <fullName evidence="5">Outer membrane protein beta-barrel</fullName>
    </recommendedName>
</protein>
<accession>A0A4U8YTC9</accession>
<evidence type="ECO:0000256" key="1">
    <source>
        <dbReference type="SAM" id="MobiDB-lite"/>
    </source>
</evidence>
<dbReference type="AlphaFoldDB" id="A0A4U8YTC9"/>
<organism evidence="3 4">
    <name type="scientific">Desulfoluna butyratoxydans</name>
    <dbReference type="NCBI Taxonomy" id="231438"/>
    <lineage>
        <taxon>Bacteria</taxon>
        <taxon>Pseudomonadati</taxon>
        <taxon>Thermodesulfobacteriota</taxon>
        <taxon>Desulfobacteria</taxon>
        <taxon>Desulfobacterales</taxon>
        <taxon>Desulfolunaceae</taxon>
        <taxon>Desulfoluna</taxon>
    </lineage>
</organism>
<feature type="chain" id="PRO_5020529278" description="Outer membrane protein beta-barrel" evidence="2">
    <location>
        <begin position="23"/>
        <end position="195"/>
    </location>
</feature>
<keyword evidence="2" id="KW-0732">Signal</keyword>
<feature type="region of interest" description="Disordered" evidence="1">
    <location>
        <begin position="117"/>
        <end position="138"/>
    </location>
</feature>
<reference evidence="3 4" key="1">
    <citation type="submission" date="2019-03" db="EMBL/GenBank/DDBJ databases">
        <authorList>
            <person name="Nijsse B."/>
        </authorList>
    </citation>
    <scope>NUCLEOTIDE SEQUENCE [LARGE SCALE GENOMIC DNA]</scope>
    <source>
        <strain evidence="3">Desulfoluna butyratoxydans MSL71</strain>
    </source>
</reference>
<gene>
    <name evidence="3" type="ORF">MSL71_48870</name>
</gene>
<evidence type="ECO:0000313" key="3">
    <source>
        <dbReference type="EMBL" id="VFQ47201.1"/>
    </source>
</evidence>
<evidence type="ECO:0000256" key="2">
    <source>
        <dbReference type="SAM" id="SignalP"/>
    </source>
</evidence>
<proteinExistence type="predicted"/>
<keyword evidence="4" id="KW-1185">Reference proteome</keyword>
<name>A0A4U8YTC9_9BACT</name>
<feature type="compositionally biased region" description="Acidic residues" evidence="1">
    <location>
        <begin position="117"/>
        <end position="136"/>
    </location>
</feature>
<sequence>MNRSRFYSLALVLLLGITLPPATQRSVAMESDEPNTAFVELAGNRNPSFGGGGGGLSLYGDHTAFLAGIATFGSSSFDDYFVGFTLGARFHRHNPFESTVTPFIGVGSFLGFTQEEEEAEDDEIDNNMDGDVDEEGETKTSISDTLASIYPEVGLHIRIPGSGLLTLSARYNVTSKGSELDSWIYAIGFTIPFYF</sequence>
<dbReference type="EMBL" id="CAADHO010000014">
    <property type="protein sequence ID" value="VFQ47201.1"/>
    <property type="molecule type" value="Genomic_DNA"/>
</dbReference>